<dbReference type="RefSeq" id="WP_111336303.1">
    <property type="nucleotide sequence ID" value="NZ_CP030032.1"/>
</dbReference>
<dbReference type="OrthoDB" id="5382705at2"/>
<dbReference type="KEGG" id="bsed:DN745_15825"/>
<gene>
    <name evidence="1" type="ORF">DN745_15825</name>
</gene>
<protein>
    <submittedName>
        <fullName evidence="1">Uncharacterized protein</fullName>
    </submittedName>
</protein>
<keyword evidence="2" id="KW-1185">Reference proteome</keyword>
<dbReference type="EMBL" id="CP030032">
    <property type="protein sequence ID" value="AWV90703.1"/>
    <property type="molecule type" value="Genomic_DNA"/>
</dbReference>
<evidence type="ECO:0000313" key="1">
    <source>
        <dbReference type="EMBL" id="AWV90703.1"/>
    </source>
</evidence>
<name>A0A2Z4FP28_9DELT</name>
<dbReference type="AlphaFoldDB" id="A0A2Z4FP28"/>
<dbReference type="Proteomes" id="UP000249799">
    <property type="component" value="Chromosome"/>
</dbReference>
<accession>A0A2Z4FP28</accession>
<proteinExistence type="predicted"/>
<sequence>MICFAILSLFLGACGDCGDSRLVTGKKQNNGGVSTGGGDGVGADGLGDDIRPGDGTSHEPGAQFCGDGVCLGIEDSQNCPEDCARSEACGDGVCAPASGDDCRSCPEDCGVCQVQCGDGICWGTESCTTCVDDCGECADTCGDGVCQPDENSQNCPYDCGFPTTACGDNVCNGTEDCESCAQDCGECSPTCQPGQCGAGENCQNCPSGCGPCTGCGDRVCGASESCESCEPDCGICLSPADGCGDGECKGIESPQNCPIDCGSPGPACGDGVCNGTEDAVSCPLDCEAADPATCPDGQCFGETCQDCPQDCGSCMPRCGDGICQPEEAPCACVADCGECSAGTFCGDGVCSPGETTDICSTDCADSPGCLIDVGLPECQPNQICAGTADNTGGDTCDGILEAWKSTADNVGYYPYKVRDGINDVDVISGLGSGLGDPDMLLGKLSAGDYFAVQSERNPSCADNPALREYTNAVGLVFGYSPSLGVYGWIEPSQFTFAGYEVANEVCLDGLGIQKKPSFQVRQNPYDNCRAMPCTTVEKLPDGSLRPHYNDCASANRIEDARYDCGGAPVSPAEIHDVKVLTPLFYSQEGNAHRFIYPGDKVKVLYKGANAAWGFVEVTRTSEAPLTEVGDRGWMLLSRTCPEGKSCAVCIDNDMDGRGENCELGADCDDNDPTVYEGAIEICNNKDDNCNGEVDEGAGCATQCIQDAHEPDNDSLSGNNLTTTGVYGDMNSCASCPRFDRDWFKLGSPTQPFTIELTHPTGLNPEGQPYADLDIELFCDDKFCDSIRGTAGTTSKTFDGSCASASEGAEIAGCTSQMNWALAVYPRCSGGSPIMGTPYQIRRK</sequence>
<reference evidence="1 2" key="1">
    <citation type="submission" date="2018-06" db="EMBL/GenBank/DDBJ databases">
        <title>Lujinxingia sediminis gen. nov. sp. nov., a new facultative anaerobic member of the class Deltaproteobacteria, and proposal of Lujinxingaceae fam. nov.</title>
        <authorList>
            <person name="Guo L.-Y."/>
            <person name="Li C.-M."/>
            <person name="Wang S."/>
            <person name="Du Z.-J."/>
        </authorList>
    </citation>
    <scope>NUCLEOTIDE SEQUENCE [LARGE SCALE GENOMIC DNA]</scope>
    <source>
        <strain evidence="1 2">FA350</strain>
    </source>
</reference>
<evidence type="ECO:0000313" key="2">
    <source>
        <dbReference type="Proteomes" id="UP000249799"/>
    </source>
</evidence>
<organism evidence="1 2">
    <name type="scientific">Bradymonas sediminis</name>
    <dbReference type="NCBI Taxonomy" id="1548548"/>
    <lineage>
        <taxon>Bacteria</taxon>
        <taxon>Deltaproteobacteria</taxon>
        <taxon>Bradymonadales</taxon>
        <taxon>Bradymonadaceae</taxon>
        <taxon>Bradymonas</taxon>
    </lineage>
</organism>